<dbReference type="CDD" id="cd18584">
    <property type="entry name" value="ABC_6TM_AarD_CydD"/>
    <property type="match status" value="1"/>
</dbReference>
<keyword evidence="3" id="KW-0547">Nucleotide-binding</keyword>
<dbReference type="RefSeq" id="WP_100354021.1">
    <property type="nucleotide sequence ID" value="NZ_PCGR01000003.1"/>
</dbReference>
<dbReference type="Gene3D" id="1.20.1560.10">
    <property type="entry name" value="ABC transporter type 1, transmembrane domain"/>
    <property type="match status" value="1"/>
</dbReference>
<feature type="domain" description="ABC transmembrane type-1" evidence="9">
    <location>
        <begin position="16"/>
        <end position="300"/>
    </location>
</feature>
<dbReference type="InterPro" id="IPR027417">
    <property type="entry name" value="P-loop_NTPase"/>
</dbReference>
<accession>A0A2M9EYF3</accession>
<name>A0A2M9EYF3_9BACL</name>
<comment type="subcellular location">
    <subcellularLocation>
        <location evidence="1">Cell membrane</location>
        <topology evidence="1">Multi-pass membrane protein</topology>
    </subcellularLocation>
</comment>
<dbReference type="SUPFAM" id="SSF90123">
    <property type="entry name" value="ABC transporter transmembrane region"/>
    <property type="match status" value="1"/>
</dbReference>
<protein>
    <submittedName>
        <fullName evidence="10">Thiol reductant ABC exporter subunit CydD</fullName>
    </submittedName>
</protein>
<evidence type="ECO:0000256" key="1">
    <source>
        <dbReference type="ARBA" id="ARBA00004651"/>
    </source>
</evidence>
<evidence type="ECO:0000313" key="10">
    <source>
        <dbReference type="EMBL" id="PJK16245.1"/>
    </source>
</evidence>
<dbReference type="InterPro" id="IPR036640">
    <property type="entry name" value="ABC1_TM_sf"/>
</dbReference>
<dbReference type="PROSITE" id="PS00211">
    <property type="entry name" value="ABC_TRANSPORTER_1"/>
    <property type="match status" value="1"/>
</dbReference>
<keyword evidence="4" id="KW-0067">ATP-binding</keyword>
<sequence length="572" mass="63217">MKTLQAWALQYRTTLVFLVLINLSLALAMIGQSYAIVQTVDGAFIQKESFRQLLPYLVLLAGFLVIRSLMNYSNARVGLLLSKRVRQSMRSQLLEKWSKQPIEQSGSRQTGERVTTLIDWVDQVDPYFREYVPQVIKTLLVPFAILIAVFFVNPASGWIMLITAPFIPLSYILVGVKTQQKSERQLAELSLFSGKFLDILQGLQTLKLFGRGKEQSTVLKESNDGFQQTTLSILKIAFASSFFIELIITLGIGLLALEIGFKMLVFETLTFAPAFFVLAMAPEYYNSLKELGAAFHTGRGSLAAAEQLEREFTKPEKPVKWGTTPINGPLRLEVNNLKFSYDDTFQLAIDSLTVHAKEHLVIIGPSGQGKTTLLNLLSGAFEKNSGDILINGLPREQVDAASWWSQTSYISQHPYLFAGTIRENIQMGLPASDEALYQALKDAGLDQLVSSLPDGFETVIGEGGRGLSGGEKQRIALARCFVKQPTLVFFDEPTVGLDVKTERILSETIDRLAKEATVVTIAHRLPTIKKADRLVVLEQGRVSASGTPSIVSETSLYYAGLMQGGTGNESTR</sequence>
<dbReference type="InterPro" id="IPR003593">
    <property type="entry name" value="AAA+_ATPase"/>
</dbReference>
<evidence type="ECO:0000256" key="5">
    <source>
        <dbReference type="ARBA" id="ARBA00022989"/>
    </source>
</evidence>
<evidence type="ECO:0000256" key="6">
    <source>
        <dbReference type="ARBA" id="ARBA00023136"/>
    </source>
</evidence>
<dbReference type="GO" id="GO:0005524">
    <property type="term" value="F:ATP binding"/>
    <property type="evidence" value="ECO:0007669"/>
    <property type="project" value="UniProtKB-KW"/>
</dbReference>
<evidence type="ECO:0000259" key="9">
    <source>
        <dbReference type="PROSITE" id="PS50929"/>
    </source>
</evidence>
<dbReference type="AlphaFoldDB" id="A0A2M9EYF3"/>
<comment type="caution">
    <text evidence="10">The sequence shown here is derived from an EMBL/GenBank/DDBJ whole genome shotgun (WGS) entry which is preliminary data.</text>
</comment>
<dbReference type="InterPro" id="IPR011527">
    <property type="entry name" value="ABC1_TM_dom"/>
</dbReference>
<dbReference type="GO" id="GO:0042883">
    <property type="term" value="P:cysteine transport"/>
    <property type="evidence" value="ECO:0007669"/>
    <property type="project" value="InterPro"/>
</dbReference>
<dbReference type="InterPro" id="IPR017871">
    <property type="entry name" value="ABC_transporter-like_CS"/>
</dbReference>
<dbReference type="EMBL" id="PCGR01000003">
    <property type="protein sequence ID" value="PJK16245.1"/>
    <property type="molecule type" value="Genomic_DNA"/>
</dbReference>
<organism evidence="10 11">
    <name type="scientific">Chryseomicrobium excrementi</name>
    <dbReference type="NCBI Taxonomy" id="2041346"/>
    <lineage>
        <taxon>Bacteria</taxon>
        <taxon>Bacillati</taxon>
        <taxon>Bacillota</taxon>
        <taxon>Bacilli</taxon>
        <taxon>Bacillales</taxon>
        <taxon>Caryophanaceae</taxon>
        <taxon>Chryseomicrobium</taxon>
    </lineage>
</organism>
<feature type="transmembrane region" description="Helical" evidence="7">
    <location>
        <begin position="56"/>
        <end position="81"/>
    </location>
</feature>
<dbReference type="GO" id="GO:0005886">
    <property type="term" value="C:plasma membrane"/>
    <property type="evidence" value="ECO:0007669"/>
    <property type="project" value="UniProtKB-SubCell"/>
</dbReference>
<feature type="transmembrane region" description="Helical" evidence="7">
    <location>
        <begin position="12"/>
        <end position="36"/>
    </location>
</feature>
<dbReference type="InterPro" id="IPR039421">
    <property type="entry name" value="Type_1_exporter"/>
</dbReference>
<dbReference type="PROSITE" id="PS50893">
    <property type="entry name" value="ABC_TRANSPORTER_2"/>
    <property type="match status" value="1"/>
</dbReference>
<keyword evidence="5 7" id="KW-1133">Transmembrane helix</keyword>
<dbReference type="PROSITE" id="PS50929">
    <property type="entry name" value="ABC_TM1F"/>
    <property type="match status" value="1"/>
</dbReference>
<dbReference type="InterPro" id="IPR003439">
    <property type="entry name" value="ABC_transporter-like_ATP-bd"/>
</dbReference>
<dbReference type="Pfam" id="PF00005">
    <property type="entry name" value="ABC_tran"/>
    <property type="match status" value="1"/>
</dbReference>
<gene>
    <name evidence="10" type="primary">cydD</name>
    <name evidence="10" type="ORF">CQS04_10075</name>
</gene>
<evidence type="ECO:0000256" key="4">
    <source>
        <dbReference type="ARBA" id="ARBA00022840"/>
    </source>
</evidence>
<dbReference type="GO" id="GO:0016887">
    <property type="term" value="F:ATP hydrolysis activity"/>
    <property type="evidence" value="ECO:0007669"/>
    <property type="project" value="InterPro"/>
</dbReference>
<keyword evidence="2 7" id="KW-0812">Transmembrane</keyword>
<reference evidence="10 11" key="1">
    <citation type="submission" date="2017-10" db="EMBL/GenBank/DDBJ databases">
        <title>Draft genome of Chryseomicrobium casticus sp. nov.</title>
        <authorList>
            <person name="Chakraborty R."/>
            <person name="Saha T."/>
        </authorList>
    </citation>
    <scope>NUCLEOTIDE SEQUENCE [LARGE SCALE GENOMIC DNA]</scope>
    <source>
        <strain evidence="10 11">ET03</strain>
    </source>
</reference>
<evidence type="ECO:0000256" key="2">
    <source>
        <dbReference type="ARBA" id="ARBA00022692"/>
    </source>
</evidence>
<dbReference type="SUPFAM" id="SSF52540">
    <property type="entry name" value="P-loop containing nucleoside triphosphate hydrolases"/>
    <property type="match status" value="1"/>
</dbReference>
<evidence type="ECO:0000256" key="3">
    <source>
        <dbReference type="ARBA" id="ARBA00022741"/>
    </source>
</evidence>
<feature type="transmembrane region" description="Helical" evidence="7">
    <location>
        <begin position="236"/>
        <end position="257"/>
    </location>
</feature>
<feature type="transmembrane region" description="Helical" evidence="7">
    <location>
        <begin position="158"/>
        <end position="176"/>
    </location>
</feature>
<evidence type="ECO:0000256" key="7">
    <source>
        <dbReference type="SAM" id="Phobius"/>
    </source>
</evidence>
<dbReference type="NCBIfam" id="TIGR02857">
    <property type="entry name" value="CydD"/>
    <property type="match status" value="1"/>
</dbReference>
<dbReference type="PANTHER" id="PTHR24221:SF590">
    <property type="entry name" value="COMPONENT LINKED WITH THE ASSEMBLY OF CYTOCHROME' TRANSPORT TRANSMEMBRANE ATP-BINDING PROTEIN ABC TRANSPORTER CYDD-RELATED"/>
    <property type="match status" value="1"/>
</dbReference>
<dbReference type="Gene3D" id="3.40.50.300">
    <property type="entry name" value="P-loop containing nucleotide triphosphate hydrolases"/>
    <property type="match status" value="1"/>
</dbReference>
<evidence type="ECO:0000259" key="8">
    <source>
        <dbReference type="PROSITE" id="PS50893"/>
    </source>
</evidence>
<proteinExistence type="predicted"/>
<evidence type="ECO:0000313" key="11">
    <source>
        <dbReference type="Proteomes" id="UP000228680"/>
    </source>
</evidence>
<keyword evidence="6 7" id="KW-0472">Membrane</keyword>
<dbReference type="Proteomes" id="UP000228680">
    <property type="component" value="Unassembled WGS sequence"/>
</dbReference>
<dbReference type="GO" id="GO:0140359">
    <property type="term" value="F:ABC-type transporter activity"/>
    <property type="evidence" value="ECO:0007669"/>
    <property type="project" value="InterPro"/>
</dbReference>
<feature type="domain" description="ABC transporter" evidence="8">
    <location>
        <begin position="332"/>
        <end position="564"/>
    </location>
</feature>
<dbReference type="SMART" id="SM00382">
    <property type="entry name" value="AAA"/>
    <property type="match status" value="1"/>
</dbReference>
<dbReference type="InterPro" id="IPR014216">
    <property type="entry name" value="ABC_transptr_CydD"/>
</dbReference>
<dbReference type="Pfam" id="PF00664">
    <property type="entry name" value="ABC_membrane"/>
    <property type="match status" value="1"/>
</dbReference>
<keyword evidence="11" id="KW-1185">Reference proteome</keyword>
<feature type="transmembrane region" description="Helical" evidence="7">
    <location>
        <begin position="135"/>
        <end position="152"/>
    </location>
</feature>
<dbReference type="OrthoDB" id="9806127at2"/>
<dbReference type="PANTHER" id="PTHR24221">
    <property type="entry name" value="ATP-BINDING CASSETTE SUB-FAMILY B"/>
    <property type="match status" value="1"/>
</dbReference>